<dbReference type="Pfam" id="PF11181">
    <property type="entry name" value="YflT"/>
    <property type="match status" value="1"/>
</dbReference>
<evidence type="ECO:0000259" key="2">
    <source>
        <dbReference type="Pfam" id="PF11181"/>
    </source>
</evidence>
<feature type="domain" description="General stress protein 17M-like" evidence="2">
    <location>
        <begin position="19"/>
        <end position="92"/>
    </location>
</feature>
<keyword evidence="1" id="KW-0812">Transmembrane</keyword>
<protein>
    <submittedName>
        <fullName evidence="3">Membrane protein</fullName>
    </submittedName>
</protein>
<feature type="transmembrane region" description="Helical" evidence="1">
    <location>
        <begin position="67"/>
        <end position="90"/>
    </location>
</feature>
<evidence type="ECO:0000313" key="3">
    <source>
        <dbReference type="EMBL" id="AIT60799.1"/>
    </source>
</evidence>
<accession>A0A097IFA3</accession>
<dbReference type="eggNOG" id="ENOG5032RS7">
    <property type="taxonomic scope" value="Bacteria"/>
</dbReference>
<dbReference type="OrthoDB" id="3381462at2"/>
<reference evidence="3 4" key="1">
    <citation type="submission" date="2013-09" db="EMBL/GenBank/DDBJ databases">
        <title>Complete genome sequence of Corynebacterium doosanense CAU 212(T) (=DSM 45436(T)), isolated from activated sludge.</title>
        <authorList>
            <person name="Schaffert L."/>
            <person name="Albersmeier A."/>
            <person name="Kalinowski J."/>
            <person name="Ruckert C."/>
        </authorList>
    </citation>
    <scope>NUCLEOTIDE SEQUENCE [LARGE SCALE GENOMIC DNA]</scope>
    <source>
        <strain evidence="3 4">CAU 212</strain>
    </source>
</reference>
<dbReference type="STRING" id="558173.CDOO_05675"/>
<organism evidence="3 4">
    <name type="scientific">Corynebacterium doosanense CAU 212 = DSM 45436</name>
    <dbReference type="NCBI Taxonomy" id="558173"/>
    <lineage>
        <taxon>Bacteria</taxon>
        <taxon>Bacillati</taxon>
        <taxon>Actinomycetota</taxon>
        <taxon>Actinomycetes</taxon>
        <taxon>Mycobacteriales</taxon>
        <taxon>Corynebacteriaceae</taxon>
        <taxon>Corynebacterium</taxon>
    </lineage>
</organism>
<sequence>MATVNNIPQPRELPAGWPVGSFSTYQEAQRAVDTLSDNKFPVEHLSIVGVDLVQVEKVTGRLTWGRVLAGGAASGAWMGLFFGLLFSILGGPVLPAILWGVIVGAIFGMVFGAISYGVTGGQRDFTSATQIVAGRYDVISAPEHATAARDQIAQMSLADGSAGGSTSAGQ</sequence>
<feature type="transmembrane region" description="Helical" evidence="1">
    <location>
        <begin position="96"/>
        <end position="118"/>
    </location>
</feature>
<dbReference type="AlphaFoldDB" id="A0A097IFA3"/>
<dbReference type="RefSeq" id="WP_018022241.1">
    <property type="nucleotide sequence ID" value="NZ_AQUX01000006.1"/>
</dbReference>
<name>A0A097IFA3_9CORY</name>
<proteinExistence type="predicted"/>
<keyword evidence="1" id="KW-0472">Membrane</keyword>
<dbReference type="EMBL" id="CP006764">
    <property type="protein sequence ID" value="AIT60799.1"/>
    <property type="molecule type" value="Genomic_DNA"/>
</dbReference>
<dbReference type="Proteomes" id="UP000029914">
    <property type="component" value="Chromosome"/>
</dbReference>
<keyword evidence="1" id="KW-1133">Transmembrane helix</keyword>
<evidence type="ECO:0000256" key="1">
    <source>
        <dbReference type="SAM" id="Phobius"/>
    </source>
</evidence>
<keyword evidence="4" id="KW-1185">Reference proteome</keyword>
<dbReference type="InterPro" id="IPR025889">
    <property type="entry name" value="GSP17M-like_dom"/>
</dbReference>
<evidence type="ECO:0000313" key="4">
    <source>
        <dbReference type="Proteomes" id="UP000029914"/>
    </source>
</evidence>
<gene>
    <name evidence="3" type="ORF">CDOO_05675</name>
</gene>
<dbReference type="HOGENOM" id="CLU_070264_3_1_11"/>
<dbReference type="KEGG" id="cdo:CDOO_05675"/>